<keyword evidence="1" id="KW-0472">Membrane</keyword>
<keyword evidence="1" id="KW-0812">Transmembrane</keyword>
<reference evidence="2 4" key="2">
    <citation type="journal article" date="2018" name="Plant J.">
        <title>The Physcomitrella patens chromosome-scale assembly reveals moss genome structure and evolution.</title>
        <authorList>
            <person name="Lang D."/>
            <person name="Ullrich K.K."/>
            <person name="Murat F."/>
            <person name="Fuchs J."/>
            <person name="Jenkins J."/>
            <person name="Haas F.B."/>
            <person name="Piednoel M."/>
            <person name="Gundlach H."/>
            <person name="Van Bel M."/>
            <person name="Meyberg R."/>
            <person name="Vives C."/>
            <person name="Morata J."/>
            <person name="Symeonidi A."/>
            <person name="Hiss M."/>
            <person name="Muchero W."/>
            <person name="Kamisugi Y."/>
            <person name="Saleh O."/>
            <person name="Blanc G."/>
            <person name="Decker E.L."/>
            <person name="van Gessel N."/>
            <person name="Grimwood J."/>
            <person name="Hayes R.D."/>
            <person name="Graham S.W."/>
            <person name="Gunter L.E."/>
            <person name="McDaniel S.F."/>
            <person name="Hoernstein S.N.W."/>
            <person name="Larsson A."/>
            <person name="Li F.W."/>
            <person name="Perroud P.F."/>
            <person name="Phillips J."/>
            <person name="Ranjan P."/>
            <person name="Rokshar D.S."/>
            <person name="Rothfels C.J."/>
            <person name="Schneider L."/>
            <person name="Shu S."/>
            <person name="Stevenson D.W."/>
            <person name="Thummler F."/>
            <person name="Tillich M."/>
            <person name="Villarreal Aguilar J.C."/>
            <person name="Widiez T."/>
            <person name="Wong G.K."/>
            <person name="Wymore A."/>
            <person name="Zhang Y."/>
            <person name="Zimmer A.D."/>
            <person name="Quatrano R.S."/>
            <person name="Mayer K.F.X."/>
            <person name="Goodstein D."/>
            <person name="Casacuberta J.M."/>
            <person name="Vandepoele K."/>
            <person name="Reski R."/>
            <person name="Cuming A.C."/>
            <person name="Tuskan G.A."/>
            <person name="Maumus F."/>
            <person name="Salse J."/>
            <person name="Schmutz J."/>
            <person name="Rensing S.A."/>
        </authorList>
    </citation>
    <scope>NUCLEOTIDE SEQUENCE [LARGE SCALE GENOMIC DNA]</scope>
    <source>
        <strain evidence="3 4">cv. Gransden 2004</strain>
    </source>
</reference>
<dbReference type="Gramene" id="Pp3c22_16640V3.2">
    <property type="protein sequence ID" value="PAC:32904687.CDS.1"/>
    <property type="gene ID" value="Pp3c22_16640"/>
</dbReference>
<feature type="transmembrane region" description="Helical" evidence="1">
    <location>
        <begin position="21"/>
        <end position="47"/>
    </location>
</feature>
<reference evidence="3" key="3">
    <citation type="submission" date="2020-12" db="UniProtKB">
        <authorList>
            <consortium name="EnsemblPlants"/>
        </authorList>
    </citation>
    <scope>IDENTIFICATION</scope>
</reference>
<dbReference type="Proteomes" id="UP000006727">
    <property type="component" value="Chromosome 22"/>
</dbReference>
<accession>A0A2K1INQ3</accession>
<sequence length="62" mass="7572">MLIKKYMINLLLKVYYNLNKNILYIVNYSTCIYSITYWILMVCAQIIKYTKIPLSFYKVFDK</sequence>
<evidence type="ECO:0000313" key="4">
    <source>
        <dbReference type="Proteomes" id="UP000006727"/>
    </source>
</evidence>
<keyword evidence="1" id="KW-1133">Transmembrane helix</keyword>
<evidence type="ECO:0000313" key="2">
    <source>
        <dbReference type="EMBL" id="PNR30911.1"/>
    </source>
</evidence>
<proteinExistence type="predicted"/>
<dbReference type="EnsemblPlants" id="Pp3c22_16640V3.1">
    <property type="protein sequence ID" value="PAC:32904686.CDS.1"/>
    <property type="gene ID" value="Pp3c22_16640"/>
</dbReference>
<dbReference type="Gramene" id="Pp3c22_16640V3.1">
    <property type="protein sequence ID" value="PAC:32904686.CDS.1"/>
    <property type="gene ID" value="Pp3c22_16640"/>
</dbReference>
<gene>
    <name evidence="2" type="ORF">PHYPA_027227</name>
</gene>
<dbReference type="PaxDb" id="3218-PP1S71_24V6.1"/>
<dbReference type="AlphaFoldDB" id="A0A2K1INQ3"/>
<dbReference type="EnsemblPlants" id="Pp3c22_16640V3.2">
    <property type="protein sequence ID" value="PAC:32904687.CDS.1"/>
    <property type="gene ID" value="Pp3c22_16640"/>
</dbReference>
<evidence type="ECO:0000256" key="1">
    <source>
        <dbReference type="SAM" id="Phobius"/>
    </source>
</evidence>
<reference evidence="2 4" key="1">
    <citation type="journal article" date="2008" name="Science">
        <title>The Physcomitrella genome reveals evolutionary insights into the conquest of land by plants.</title>
        <authorList>
            <person name="Rensing S."/>
            <person name="Lang D."/>
            <person name="Zimmer A."/>
            <person name="Terry A."/>
            <person name="Salamov A."/>
            <person name="Shapiro H."/>
            <person name="Nishiyama T."/>
            <person name="Perroud P.-F."/>
            <person name="Lindquist E."/>
            <person name="Kamisugi Y."/>
            <person name="Tanahashi T."/>
            <person name="Sakakibara K."/>
            <person name="Fujita T."/>
            <person name="Oishi K."/>
            <person name="Shin-I T."/>
            <person name="Kuroki Y."/>
            <person name="Toyoda A."/>
            <person name="Suzuki Y."/>
            <person name="Hashimoto A."/>
            <person name="Yamaguchi K."/>
            <person name="Sugano A."/>
            <person name="Kohara Y."/>
            <person name="Fujiyama A."/>
            <person name="Anterola A."/>
            <person name="Aoki S."/>
            <person name="Ashton N."/>
            <person name="Barbazuk W.B."/>
            <person name="Barker E."/>
            <person name="Bennetzen J."/>
            <person name="Bezanilla M."/>
            <person name="Blankenship R."/>
            <person name="Cho S.H."/>
            <person name="Dutcher S."/>
            <person name="Estelle M."/>
            <person name="Fawcett J.A."/>
            <person name="Gundlach H."/>
            <person name="Hanada K."/>
            <person name="Heyl A."/>
            <person name="Hicks K.A."/>
            <person name="Hugh J."/>
            <person name="Lohr M."/>
            <person name="Mayer K."/>
            <person name="Melkozernov A."/>
            <person name="Murata T."/>
            <person name="Nelson D."/>
            <person name="Pils B."/>
            <person name="Prigge M."/>
            <person name="Reiss B."/>
            <person name="Renner T."/>
            <person name="Rombauts S."/>
            <person name="Rushton P."/>
            <person name="Sanderfoot A."/>
            <person name="Schween G."/>
            <person name="Shiu S.-H."/>
            <person name="Stueber K."/>
            <person name="Theodoulou F.L."/>
            <person name="Tu H."/>
            <person name="Van de Peer Y."/>
            <person name="Verrier P.J."/>
            <person name="Waters E."/>
            <person name="Wood A."/>
            <person name="Yang L."/>
            <person name="Cove D."/>
            <person name="Cuming A."/>
            <person name="Hasebe M."/>
            <person name="Lucas S."/>
            <person name="Mishler D.B."/>
            <person name="Reski R."/>
            <person name="Grigoriev I."/>
            <person name="Quatrano R.S."/>
            <person name="Boore J.L."/>
        </authorList>
    </citation>
    <scope>NUCLEOTIDE SEQUENCE [LARGE SCALE GENOMIC DNA]</scope>
    <source>
        <strain evidence="3 4">cv. Gransden 2004</strain>
    </source>
</reference>
<organism evidence="2">
    <name type="scientific">Physcomitrium patens</name>
    <name type="common">Spreading-leaved earth moss</name>
    <name type="synonym">Physcomitrella patens</name>
    <dbReference type="NCBI Taxonomy" id="3218"/>
    <lineage>
        <taxon>Eukaryota</taxon>
        <taxon>Viridiplantae</taxon>
        <taxon>Streptophyta</taxon>
        <taxon>Embryophyta</taxon>
        <taxon>Bryophyta</taxon>
        <taxon>Bryophytina</taxon>
        <taxon>Bryopsida</taxon>
        <taxon>Funariidae</taxon>
        <taxon>Funariales</taxon>
        <taxon>Funariaceae</taxon>
        <taxon>Physcomitrium</taxon>
    </lineage>
</organism>
<keyword evidence="4" id="KW-1185">Reference proteome</keyword>
<name>A0A2K1INQ3_PHYPA</name>
<dbReference type="EMBL" id="ABEU02000022">
    <property type="protein sequence ID" value="PNR30911.1"/>
    <property type="molecule type" value="Genomic_DNA"/>
</dbReference>
<evidence type="ECO:0000313" key="3">
    <source>
        <dbReference type="EnsemblPlants" id="PAC:32904686.CDS.1"/>
    </source>
</evidence>
<protein>
    <submittedName>
        <fullName evidence="2 3">Uncharacterized protein</fullName>
    </submittedName>
</protein>
<dbReference type="InParanoid" id="A0A2K1INQ3"/>